<dbReference type="PANTHER" id="PTHR12087:SF0">
    <property type="entry name" value="ORIGIN RECOGNITION COMPLEX SUBUNIT 4"/>
    <property type="match status" value="1"/>
</dbReference>
<proteinExistence type="predicted"/>
<dbReference type="GO" id="GO:0005664">
    <property type="term" value="C:nuclear origin of replication recognition complex"/>
    <property type="evidence" value="ECO:0007669"/>
    <property type="project" value="TreeGrafter"/>
</dbReference>
<dbReference type="GO" id="GO:0006270">
    <property type="term" value="P:DNA replication initiation"/>
    <property type="evidence" value="ECO:0007669"/>
    <property type="project" value="TreeGrafter"/>
</dbReference>
<evidence type="ECO:0000313" key="2">
    <source>
        <dbReference type="EMBL" id="CAE0476455.1"/>
    </source>
</evidence>
<feature type="compositionally biased region" description="Polar residues" evidence="1">
    <location>
        <begin position="257"/>
        <end position="270"/>
    </location>
</feature>
<dbReference type="InterPro" id="IPR016527">
    <property type="entry name" value="ORC4"/>
</dbReference>
<accession>A0A7S3QG16</accession>
<dbReference type="AlphaFoldDB" id="A0A7S3QG16"/>
<protein>
    <recommendedName>
        <fullName evidence="3">Origin recognition complex subunit 4</fullName>
    </recommendedName>
</protein>
<feature type="region of interest" description="Disordered" evidence="1">
    <location>
        <begin position="257"/>
        <end position="282"/>
    </location>
</feature>
<organism evidence="2">
    <name type="scientific">Chaetoceros debilis</name>
    <dbReference type="NCBI Taxonomy" id="122233"/>
    <lineage>
        <taxon>Eukaryota</taxon>
        <taxon>Sar</taxon>
        <taxon>Stramenopiles</taxon>
        <taxon>Ochrophyta</taxon>
        <taxon>Bacillariophyta</taxon>
        <taxon>Coscinodiscophyceae</taxon>
        <taxon>Chaetocerotophycidae</taxon>
        <taxon>Chaetocerotales</taxon>
        <taxon>Chaetocerotaceae</taxon>
        <taxon>Chaetoceros</taxon>
    </lineage>
</organism>
<gene>
    <name evidence="2" type="ORF">CDEB00056_LOCUS21308</name>
</gene>
<dbReference type="InterPro" id="IPR027417">
    <property type="entry name" value="P-loop_NTPase"/>
</dbReference>
<dbReference type="PANTHER" id="PTHR12087">
    <property type="entry name" value="ORIGIN RECOGNITION COMPLEX SUBUNIT 4"/>
    <property type="match status" value="1"/>
</dbReference>
<evidence type="ECO:0008006" key="3">
    <source>
        <dbReference type="Google" id="ProtNLM"/>
    </source>
</evidence>
<name>A0A7S3QG16_9STRA</name>
<evidence type="ECO:0000256" key="1">
    <source>
        <dbReference type="SAM" id="MobiDB-lite"/>
    </source>
</evidence>
<sequence>MTKYRKILREVDLVIRNFGDNAPRRKRRRKRDLAEISSIESLSTTVRSSSAPIGLERQYDELHQLLRKGLVGEDSEPDIGISTTHVSLPEEPRRKRNVSALLLGGRGQGKSLVLDRCLDNLRQENGGTSKFRVVRINGVLLGRDVSVAVRSIVRQLSEIVAEETLQSQIKNATDGFETKTEIPGTIKTKKSVKNMMREKLRNVCMSIKKKESYEFRTRQTTFNSSLALLDEALQTACIDSIPILLVLDELDSFFTEPSTNQTGSSMSNSLEGNEQGGNRGGEAKSERHLLLYHILDRVNGSASLISLVGMTARLPVYGLFEKRVKSRAEGTSRIIHFGKPTTFESFVNTLLSNFDIDATVGEGNCANKDLNYSQTLKLAVKRILLPNDNVQGDEDRNNLLPEDLDAHETARDEKYKVSNIFALHWKKGSSVRWFCRVVSVALTLFTEDIRLAGIADEEGKNSLLPNFDGTFLIEGLKAMSASIATIDGSSKSVASMSSQKPSNNCISSVRINELMDLSWSQLAVLLSAKRILARDAQVIQEGLTKVLTFERMQNEYKSYFLAQGKGSGADRFDDDVFFKAFLEMMYIYFRPAKDHTGVGPNEYHFSNKFSPVVMEHQLLKKTPLHWNIHESELIEALKEQRLSCSAALRDWAK</sequence>
<dbReference type="SUPFAM" id="SSF52540">
    <property type="entry name" value="P-loop containing nucleoside triphosphate hydrolases"/>
    <property type="match status" value="1"/>
</dbReference>
<dbReference type="Gene3D" id="3.40.50.300">
    <property type="entry name" value="P-loop containing nucleotide triphosphate hydrolases"/>
    <property type="match status" value="1"/>
</dbReference>
<reference evidence="2" key="1">
    <citation type="submission" date="2021-01" db="EMBL/GenBank/DDBJ databases">
        <authorList>
            <person name="Corre E."/>
            <person name="Pelletier E."/>
            <person name="Niang G."/>
            <person name="Scheremetjew M."/>
            <person name="Finn R."/>
            <person name="Kale V."/>
            <person name="Holt S."/>
            <person name="Cochrane G."/>
            <person name="Meng A."/>
            <person name="Brown T."/>
            <person name="Cohen L."/>
        </authorList>
    </citation>
    <scope>NUCLEOTIDE SEQUENCE</scope>
    <source>
        <strain evidence="2">MM31A-1</strain>
    </source>
</reference>
<dbReference type="GO" id="GO:0003688">
    <property type="term" value="F:DNA replication origin binding"/>
    <property type="evidence" value="ECO:0007669"/>
    <property type="project" value="TreeGrafter"/>
</dbReference>
<dbReference type="EMBL" id="HBIO01027761">
    <property type="protein sequence ID" value="CAE0476455.1"/>
    <property type="molecule type" value="Transcribed_RNA"/>
</dbReference>